<dbReference type="Pfam" id="PF03357">
    <property type="entry name" value="Snf7"/>
    <property type="match status" value="1"/>
</dbReference>
<proteinExistence type="predicted"/>
<dbReference type="AlphaFoldDB" id="A0A2U1MNX1"/>
<gene>
    <name evidence="1" type="ORF">CTI12_AA246890</name>
</gene>
<dbReference type="EMBL" id="PKPP01004737">
    <property type="protein sequence ID" value="PWA62961.1"/>
    <property type="molecule type" value="Genomic_DNA"/>
</dbReference>
<dbReference type="Proteomes" id="UP000245207">
    <property type="component" value="Unassembled WGS sequence"/>
</dbReference>
<sequence>MGQAEKLMNQIFELKFTAKTLQRQAKKCEKDEKTQKLKLKNAIQKGNIDGARIYAETAIRKHTEQLNYLRLSSRLDAVIAHLDTQAKMTHIAKSMGSIVKSLEKSLNNGNLEKMSESMDQFEKQFVNMEVQAGFMESSMAGSTSLGTPEGEVNSLMQQVAEEYGLEVSVGLPKAVGRVVNASEKVVAQEEGDLGRRLAELKARGLMQQVAEEYGLEVSVGLPKAVGRVVNASEKVVAQEEGDLGRRLAELKARG</sequence>
<name>A0A2U1MNX1_ARTAN</name>
<reference evidence="1 2" key="1">
    <citation type="journal article" date="2018" name="Mol. Plant">
        <title>The genome of Artemisia annua provides insight into the evolution of Asteraceae family and artemisinin biosynthesis.</title>
        <authorList>
            <person name="Shen Q."/>
            <person name="Zhang L."/>
            <person name="Liao Z."/>
            <person name="Wang S."/>
            <person name="Yan T."/>
            <person name="Shi P."/>
            <person name="Liu M."/>
            <person name="Fu X."/>
            <person name="Pan Q."/>
            <person name="Wang Y."/>
            <person name="Lv Z."/>
            <person name="Lu X."/>
            <person name="Zhang F."/>
            <person name="Jiang W."/>
            <person name="Ma Y."/>
            <person name="Chen M."/>
            <person name="Hao X."/>
            <person name="Li L."/>
            <person name="Tang Y."/>
            <person name="Lv G."/>
            <person name="Zhou Y."/>
            <person name="Sun X."/>
            <person name="Brodelius P.E."/>
            <person name="Rose J.K.C."/>
            <person name="Tang K."/>
        </authorList>
    </citation>
    <scope>NUCLEOTIDE SEQUENCE [LARGE SCALE GENOMIC DNA]</scope>
    <source>
        <strain evidence="2">cv. Huhao1</strain>
        <tissue evidence="1">Leaf</tissue>
    </source>
</reference>
<evidence type="ECO:0000313" key="1">
    <source>
        <dbReference type="EMBL" id="PWA62961.1"/>
    </source>
</evidence>
<accession>A0A2U1MNX1</accession>
<dbReference type="InterPro" id="IPR005024">
    <property type="entry name" value="Snf7_fam"/>
</dbReference>
<dbReference type="GO" id="GO:0007034">
    <property type="term" value="P:vacuolar transport"/>
    <property type="evidence" value="ECO:0007669"/>
    <property type="project" value="InterPro"/>
</dbReference>
<dbReference type="Gene3D" id="6.10.250.440">
    <property type="match status" value="1"/>
</dbReference>
<evidence type="ECO:0000313" key="2">
    <source>
        <dbReference type="Proteomes" id="UP000245207"/>
    </source>
</evidence>
<comment type="caution">
    <text evidence="1">The sequence shown here is derived from an EMBL/GenBank/DDBJ whole genome shotgun (WGS) entry which is preliminary data.</text>
</comment>
<dbReference type="PANTHER" id="PTHR10476">
    <property type="entry name" value="CHARGED MULTIVESICULAR BODY PROTEIN"/>
    <property type="match status" value="1"/>
</dbReference>
<dbReference type="Gene3D" id="6.10.140.1230">
    <property type="match status" value="1"/>
</dbReference>
<dbReference type="STRING" id="35608.A0A2U1MNX1"/>
<protein>
    <submittedName>
        <fullName evidence="1">Vacuolar protein sorting 46.1</fullName>
    </submittedName>
</protein>
<organism evidence="1 2">
    <name type="scientific">Artemisia annua</name>
    <name type="common">Sweet wormwood</name>
    <dbReference type="NCBI Taxonomy" id="35608"/>
    <lineage>
        <taxon>Eukaryota</taxon>
        <taxon>Viridiplantae</taxon>
        <taxon>Streptophyta</taxon>
        <taxon>Embryophyta</taxon>
        <taxon>Tracheophyta</taxon>
        <taxon>Spermatophyta</taxon>
        <taxon>Magnoliopsida</taxon>
        <taxon>eudicotyledons</taxon>
        <taxon>Gunneridae</taxon>
        <taxon>Pentapetalae</taxon>
        <taxon>asterids</taxon>
        <taxon>campanulids</taxon>
        <taxon>Asterales</taxon>
        <taxon>Asteraceae</taxon>
        <taxon>Asteroideae</taxon>
        <taxon>Anthemideae</taxon>
        <taxon>Artemisiinae</taxon>
        <taxon>Artemisia</taxon>
    </lineage>
</organism>
<keyword evidence="2" id="KW-1185">Reference proteome</keyword>
<dbReference type="OrthoDB" id="10266568at2759"/>